<keyword evidence="1" id="KW-1133">Transmembrane helix</keyword>
<dbReference type="Gene3D" id="3.30.70.100">
    <property type="match status" value="1"/>
</dbReference>
<feature type="transmembrane region" description="Helical" evidence="1">
    <location>
        <begin position="207"/>
        <end position="228"/>
    </location>
</feature>
<evidence type="ECO:0000256" key="1">
    <source>
        <dbReference type="SAM" id="Phobius"/>
    </source>
</evidence>
<organism evidence="2">
    <name type="scientific">freshwater metagenome</name>
    <dbReference type="NCBI Taxonomy" id="449393"/>
    <lineage>
        <taxon>unclassified sequences</taxon>
        <taxon>metagenomes</taxon>
        <taxon>ecological metagenomes</taxon>
    </lineage>
</organism>
<protein>
    <submittedName>
        <fullName evidence="2">Unannotated protein</fullName>
    </submittedName>
</protein>
<evidence type="ECO:0000313" key="2">
    <source>
        <dbReference type="EMBL" id="CAB4742726.1"/>
    </source>
</evidence>
<dbReference type="EMBL" id="CAEZZA010000042">
    <property type="protein sequence ID" value="CAB4742726.1"/>
    <property type="molecule type" value="Genomic_DNA"/>
</dbReference>
<dbReference type="PANTHER" id="PTHR40057:SF1">
    <property type="entry name" value="SLR1162 PROTEIN"/>
    <property type="match status" value="1"/>
</dbReference>
<dbReference type="AlphaFoldDB" id="A0A6J6T6F4"/>
<keyword evidence="1" id="KW-0472">Membrane</keyword>
<dbReference type="PANTHER" id="PTHR40057">
    <property type="entry name" value="SLR1162 PROTEIN"/>
    <property type="match status" value="1"/>
</dbReference>
<name>A0A6J6T6F4_9ZZZZ</name>
<gene>
    <name evidence="2" type="ORF">UFOPK2809_00442</name>
</gene>
<sequence>MVTHYQLKPGTHEAFARVQGEISLALAGSPLSEGSETHTDPSGAQQTVARRFSSTAAAKSWLASPDRETFEVGLAQMCSVEPITNILLPVLGVDAAGITSVVTTRVKAGQDSWFAEWQGRIGAAQQQFPGYVGQRVQAPIPGVNPDWVAIIAFDTSEHLRAWTDSPERKALVSESAPYIERYDVRTANSAFESWFAGSDRGAKPPPAWKLSSIVLLVLYPIVMLEIFTLNKLTFDLHFEAAVAVFIGNLVSVAVTGFLLIPWASRALHWWLVPPESTANRRTALGAALMVGLYAVCVLIFALLTTWDPALMSQ</sequence>
<proteinExistence type="predicted"/>
<feature type="transmembrane region" description="Helical" evidence="1">
    <location>
        <begin position="240"/>
        <end position="263"/>
    </location>
</feature>
<dbReference type="SUPFAM" id="SSF54909">
    <property type="entry name" value="Dimeric alpha+beta barrel"/>
    <property type="match status" value="1"/>
</dbReference>
<keyword evidence="1" id="KW-0812">Transmembrane</keyword>
<feature type="transmembrane region" description="Helical" evidence="1">
    <location>
        <begin position="283"/>
        <end position="303"/>
    </location>
</feature>
<dbReference type="InterPro" id="IPR038762">
    <property type="entry name" value="ABM_predict"/>
</dbReference>
<dbReference type="InterPro" id="IPR011008">
    <property type="entry name" value="Dimeric_a/b-barrel"/>
</dbReference>
<reference evidence="2" key="1">
    <citation type="submission" date="2020-05" db="EMBL/GenBank/DDBJ databases">
        <authorList>
            <person name="Chiriac C."/>
            <person name="Salcher M."/>
            <person name="Ghai R."/>
            <person name="Kavagutti S V."/>
        </authorList>
    </citation>
    <scope>NUCLEOTIDE SEQUENCE</scope>
</reference>
<accession>A0A6J6T6F4</accession>